<keyword evidence="1" id="KW-0479">Metal-binding</keyword>
<evidence type="ECO:0000256" key="5">
    <source>
        <dbReference type="SAM" id="MobiDB-lite"/>
    </source>
</evidence>
<dbReference type="InterPro" id="IPR057945">
    <property type="entry name" value="TPR_ZSWIM8"/>
</dbReference>
<evidence type="ECO:0000313" key="8">
    <source>
        <dbReference type="RefSeq" id="XP_014468365.1"/>
    </source>
</evidence>
<dbReference type="InterPro" id="IPR048370">
    <property type="entry name" value="ZSWIM4-8_C"/>
</dbReference>
<feature type="compositionally biased region" description="Basic and acidic residues" evidence="5">
    <location>
        <begin position="835"/>
        <end position="878"/>
    </location>
</feature>
<evidence type="ECO:0000313" key="7">
    <source>
        <dbReference type="Proteomes" id="UP000515204"/>
    </source>
</evidence>
<evidence type="ECO:0000256" key="3">
    <source>
        <dbReference type="ARBA" id="ARBA00022833"/>
    </source>
</evidence>
<keyword evidence="3" id="KW-0862">Zinc</keyword>
<feature type="region of interest" description="Disordered" evidence="5">
    <location>
        <begin position="734"/>
        <end position="762"/>
    </location>
</feature>
<feature type="region of interest" description="Disordered" evidence="5">
    <location>
        <begin position="611"/>
        <end position="630"/>
    </location>
</feature>
<accession>A0A6P3WQH5</accession>
<dbReference type="PANTHER" id="PTHR22619">
    <property type="entry name" value="ZINC FINGER SWIM DOMAIN CONTAINING PROTEIN 4, 5, 6"/>
    <property type="match status" value="1"/>
</dbReference>
<dbReference type="RefSeq" id="XP_014468365.1">
    <property type="nucleotide sequence ID" value="XM_014612879.1"/>
</dbReference>
<dbReference type="GO" id="GO:0031462">
    <property type="term" value="C:Cul2-RING ubiquitin ligase complex"/>
    <property type="evidence" value="ECO:0007669"/>
    <property type="project" value="TreeGrafter"/>
</dbReference>
<dbReference type="PROSITE" id="PS50966">
    <property type="entry name" value="ZF_SWIM"/>
    <property type="match status" value="1"/>
</dbReference>
<feature type="region of interest" description="Disordered" evidence="5">
    <location>
        <begin position="785"/>
        <end position="893"/>
    </location>
</feature>
<dbReference type="KEGG" id="dqu:106741166"/>
<dbReference type="Pfam" id="PF21055">
    <property type="entry name" value="ZSWIM4-8_C"/>
    <property type="match status" value="1"/>
</dbReference>
<feature type="region of interest" description="Disordered" evidence="5">
    <location>
        <begin position="1583"/>
        <end position="1644"/>
    </location>
</feature>
<dbReference type="GO" id="GO:0008270">
    <property type="term" value="F:zinc ion binding"/>
    <property type="evidence" value="ECO:0007669"/>
    <property type="project" value="UniProtKB-KW"/>
</dbReference>
<feature type="compositionally biased region" description="Pro residues" evidence="5">
    <location>
        <begin position="1599"/>
        <end position="1609"/>
    </location>
</feature>
<feature type="compositionally biased region" description="Low complexity" evidence="5">
    <location>
        <begin position="611"/>
        <end position="625"/>
    </location>
</feature>
<gene>
    <name evidence="8" type="primary">LOC106741166</name>
</gene>
<dbReference type="CTD" id="50356"/>
<feature type="region of interest" description="Disordered" evidence="5">
    <location>
        <begin position="68"/>
        <end position="108"/>
    </location>
</feature>
<feature type="compositionally biased region" description="Polar residues" evidence="5">
    <location>
        <begin position="1238"/>
        <end position="1249"/>
    </location>
</feature>
<feature type="compositionally biased region" description="Pro residues" evidence="5">
    <location>
        <begin position="1617"/>
        <end position="1638"/>
    </location>
</feature>
<sequence>MTVIGTVIQQQLYALSSRSRPTTDISEWREIYAGHKIVEVAASDESAHCDPCRVCCRSVRQLKLAGNLARSSGSGGGGGVGGGRNAGGRSGGGSGGGGTGNSGGGGGGGNNNNNNNGGGGNGSGGACSRSAGAAAAAAAAAAESGIASSGATEEGAGLSGHLIEWEENDRFSFDDSDRFEEDSLCSFSSEHESLCNNWRGWRRPAATFGIGKKPFEDGQPVPTLCELAARCVASHIPFELVEHFYPPVPEQLQLRIAFWSFPDNEEDIRLYSCLANGSADEFLRGEHLFRSRSVKEPLQIGFHLNASVNPQMVPNGGRPQFNVAVTFDRRKITSCNCTCSSTAYWCAHVVAVCLHRIHMSTQVCLRAPVSESLSRLHREQLQKFAQYLISELPQQILPTAQRLLDELLSMQPSAINIYCGAPDPTAGASTHDQTSWYLDEKTLHDNIKKILIKFCVPAPIVFSDVNYLSTTAPPAAAEWASLLRPLRGREPEGMWNLLSIVREMFKRNDRNAIPLLEIITEECMACEQILVWWFNTKVALLNGTGYGGKHNMNSNVHASQHACSSLCDEIVVLWRLASLNPGLSPAEREMLHAQFLTWHLKIIDKVTKSRGSSVSHNSHNRNNSGTQKETSLKHDVAVFTGFKPALEACYLDWDEYILPGITYTAGSNPMYHCPFTCFRHAGDTRTEVNQVNSSSAVLNYQPPISHHHHRRPLNVGLVEFSYLDRRRLNPREFSLCSRNAGGGGDGNRSSVSSEGFCENDTDIPDITESQVVLVRQGCAQLNNCGDTDSQEGGGSESSSNSNVSLKDAQGSDNPRSNASSETNSDSNDSSNNKAACEDSRMNLPENRDKSALSKDTAAKSEQESDQEKEARQPFKDESSSSSSDSPSGDEYHVYYYDPKTVTSSSGLPSKYVNSNTHATATPDIGTVLDNLKKIEDPWDILFSRAEGLYAHGHTREACILGVQLAEELLANPPDLMIEGPPAPASKSRRKKQHVNSASHQLTCLASATLAKCGFLCTVLAENPEHHNLAFRVGLFGLEMARPPANTKPLEVKLAHQESELVVLLKRIPLGPAELAMIRQRAEQLRDGVMRSRGHALLPIMLASFIYDALDVPRVKLPTEVEPNLGFDAAVAVLGLKANVSEADHPLLCEGTRRQRGELAITLLVHYKDDPVKLARIMDKLLDRDVHQLIKSPILSSYYTSNPPTKSEMSRCVHEECSSPLTGKDNGGNGDNIVGGSSRPHSSTSAELESGMSALTVQPQIVQPSVPIRTKETRYKSKRVYPSIPNQPSEAGAHFMCELAKTVLAKAGGTSSTSLFHQPSTSQNHHGPHRALHMCAFQLGLYALGLHNCVSPNWLSRTYSSHVSWITGQAMEIGAPAIWFLIDSWEGHLTPPEAASIADKSSRGSDPNMVRAAAELALSCLPHAHALNPNEIQRAISQCKEQSEAMLEKACITVENTAKGGGVYPEVLFQVAKYWYELFLRRNPGGDQQDDVPHDPLQLDLNGILLVEPGPPVDLPNNQMMPGPTQAVVVTSTQPPPQPYSTHPTITTLAPLGVGMPYAVGPFSFVHPHHSIATFSGPMPSHRVTLPPAPPHMQMYHAFPPHPGHPQHPQHPPHPHHPPPPAPPPPGPQYYTAQPPPAPGAHHLYPMPVNVQAGVAGPLPGQNTLPPGPPLVQTQPIISTVRAQPQVHRQNQPFSQQHLRTLVSAYRVGMLALETLARRVHDDRPQAKFARNPPYGEDVKFLLRVAKRLGTQYMHQLCICAVNSIVSPFVLHHVALEASQYLARNNPALILQHLRSALLAPLVHKCQQMYIQCMHQKLYHLTASDYEEFANVVCAARAAFQINPEGNTQFKEWLQSIKRSQSCNKDLWAQINAALQQTGK</sequence>
<dbReference type="OrthoDB" id="10013584at2759"/>
<feature type="compositionally biased region" description="Gly residues" evidence="5">
    <location>
        <begin position="73"/>
        <end position="108"/>
    </location>
</feature>
<dbReference type="InterPro" id="IPR007527">
    <property type="entry name" value="Znf_SWIM"/>
</dbReference>
<feature type="domain" description="SWIM-type" evidence="6">
    <location>
        <begin position="321"/>
        <end position="357"/>
    </location>
</feature>
<protein>
    <submittedName>
        <fullName evidence="8">Zinc finger SWIM domain-containing protein 8</fullName>
    </submittedName>
</protein>
<dbReference type="GeneID" id="106741166"/>
<evidence type="ECO:0000256" key="1">
    <source>
        <dbReference type="ARBA" id="ARBA00022723"/>
    </source>
</evidence>
<keyword evidence="2 4" id="KW-0863">Zinc-finger</keyword>
<evidence type="ECO:0000259" key="6">
    <source>
        <dbReference type="PROSITE" id="PS50966"/>
    </source>
</evidence>
<dbReference type="Pfam" id="PF25572">
    <property type="entry name" value="TPR_ZSWIM8"/>
    <property type="match status" value="1"/>
</dbReference>
<keyword evidence="7" id="KW-1185">Reference proteome</keyword>
<organism evidence="7 8">
    <name type="scientific">Dinoponera quadriceps</name>
    <name type="common">South American ant</name>
    <dbReference type="NCBI Taxonomy" id="609295"/>
    <lineage>
        <taxon>Eukaryota</taxon>
        <taxon>Metazoa</taxon>
        <taxon>Ecdysozoa</taxon>
        <taxon>Arthropoda</taxon>
        <taxon>Hexapoda</taxon>
        <taxon>Insecta</taxon>
        <taxon>Pterygota</taxon>
        <taxon>Neoptera</taxon>
        <taxon>Endopterygota</taxon>
        <taxon>Hymenoptera</taxon>
        <taxon>Apocrita</taxon>
        <taxon>Aculeata</taxon>
        <taxon>Formicoidea</taxon>
        <taxon>Formicidae</taxon>
        <taxon>Ponerinae</taxon>
        <taxon>Ponerini</taxon>
        <taxon>Dinoponera</taxon>
    </lineage>
</organism>
<reference evidence="8" key="1">
    <citation type="submission" date="2025-08" db="UniProtKB">
        <authorList>
            <consortium name="RefSeq"/>
        </authorList>
    </citation>
    <scope>IDENTIFICATION</scope>
</reference>
<dbReference type="Pfam" id="PF04434">
    <property type="entry name" value="SWIM"/>
    <property type="match status" value="1"/>
</dbReference>
<dbReference type="Proteomes" id="UP000515204">
    <property type="component" value="Unplaced"/>
</dbReference>
<feature type="compositionally biased region" description="Low complexity" evidence="5">
    <location>
        <begin position="816"/>
        <end position="832"/>
    </location>
</feature>
<evidence type="ECO:0000256" key="2">
    <source>
        <dbReference type="ARBA" id="ARBA00022771"/>
    </source>
</evidence>
<evidence type="ECO:0000256" key="4">
    <source>
        <dbReference type="PROSITE-ProRule" id="PRU00325"/>
    </source>
</evidence>
<name>A0A6P3WQH5_DINQU</name>
<proteinExistence type="predicted"/>
<feature type="region of interest" description="Disordered" evidence="5">
    <location>
        <begin position="1216"/>
        <end position="1249"/>
    </location>
</feature>
<dbReference type="PANTHER" id="PTHR22619:SF1">
    <property type="entry name" value="ZINC FINGER SWIM DOMAIN-CONTAINING PROTEIN 8"/>
    <property type="match status" value="1"/>
</dbReference>